<dbReference type="PANTHER" id="PTHR11157">
    <property type="entry name" value="FATTY ACID ACYL TRANSFERASE-RELATED"/>
    <property type="match status" value="1"/>
</dbReference>
<dbReference type="GO" id="GO:0042761">
    <property type="term" value="P:very long-chain fatty acid biosynthetic process"/>
    <property type="evidence" value="ECO:0007669"/>
    <property type="project" value="TreeGrafter"/>
</dbReference>
<accession>A0A9N8WI41</accession>
<dbReference type="InterPro" id="IPR030457">
    <property type="entry name" value="ELO_CS"/>
</dbReference>
<dbReference type="GO" id="GO:0030148">
    <property type="term" value="P:sphingolipid biosynthetic process"/>
    <property type="evidence" value="ECO:0007669"/>
    <property type="project" value="TreeGrafter"/>
</dbReference>
<dbReference type="GO" id="GO:0034625">
    <property type="term" value="P:fatty acid elongation, monounsaturated fatty acid"/>
    <property type="evidence" value="ECO:0007669"/>
    <property type="project" value="TreeGrafter"/>
</dbReference>
<dbReference type="GO" id="GO:0005789">
    <property type="term" value="C:endoplasmic reticulum membrane"/>
    <property type="evidence" value="ECO:0007669"/>
    <property type="project" value="TreeGrafter"/>
</dbReference>
<dbReference type="Pfam" id="PF01151">
    <property type="entry name" value="ELO"/>
    <property type="match status" value="1"/>
</dbReference>
<organism evidence="11 12">
    <name type="scientific">Ambispora leptoticha</name>
    <dbReference type="NCBI Taxonomy" id="144679"/>
    <lineage>
        <taxon>Eukaryota</taxon>
        <taxon>Fungi</taxon>
        <taxon>Fungi incertae sedis</taxon>
        <taxon>Mucoromycota</taxon>
        <taxon>Glomeromycotina</taxon>
        <taxon>Glomeromycetes</taxon>
        <taxon>Archaeosporales</taxon>
        <taxon>Ambisporaceae</taxon>
        <taxon>Ambispora</taxon>
    </lineage>
</organism>
<comment type="subcellular location">
    <subcellularLocation>
        <location evidence="1">Membrane</location>
        <topology evidence="1">Multi-pass membrane protein</topology>
    </subcellularLocation>
</comment>
<gene>
    <name evidence="11" type="ORF">ALEPTO_LOCUS2952</name>
</gene>
<keyword evidence="7 10" id="KW-0443">Lipid metabolism</keyword>
<feature type="transmembrane region" description="Helical" evidence="10">
    <location>
        <begin position="152"/>
        <end position="172"/>
    </location>
</feature>
<dbReference type="AlphaFoldDB" id="A0A9N8WI41"/>
<comment type="catalytic activity">
    <reaction evidence="10">
        <text>an acyl-CoA + malonyl-CoA + H(+) = a 3-oxoacyl-CoA + CO2 + CoA</text>
        <dbReference type="Rhea" id="RHEA:50252"/>
        <dbReference type="ChEBI" id="CHEBI:15378"/>
        <dbReference type="ChEBI" id="CHEBI:16526"/>
        <dbReference type="ChEBI" id="CHEBI:57287"/>
        <dbReference type="ChEBI" id="CHEBI:57384"/>
        <dbReference type="ChEBI" id="CHEBI:58342"/>
        <dbReference type="ChEBI" id="CHEBI:90726"/>
    </reaction>
    <physiologicalReaction direction="left-to-right" evidence="10">
        <dbReference type="Rhea" id="RHEA:50253"/>
    </physiologicalReaction>
</comment>
<comment type="similarity">
    <text evidence="10">Belongs to the ELO family.</text>
</comment>
<evidence type="ECO:0000256" key="6">
    <source>
        <dbReference type="ARBA" id="ARBA00022989"/>
    </source>
</evidence>
<dbReference type="EC" id="2.3.1.-" evidence="10"/>
<comment type="caution">
    <text evidence="11">The sequence shown here is derived from an EMBL/GenBank/DDBJ whole genome shotgun (WGS) entry which is preliminary data.</text>
</comment>
<dbReference type="PANTHER" id="PTHR11157:SF126">
    <property type="entry name" value="ELONGATION OF VERY LONG CHAIN FATTY ACIDS PROTEIN"/>
    <property type="match status" value="1"/>
</dbReference>
<evidence type="ECO:0000256" key="9">
    <source>
        <dbReference type="ARBA" id="ARBA00023160"/>
    </source>
</evidence>
<dbReference type="GO" id="GO:0019367">
    <property type="term" value="P:fatty acid elongation, saturated fatty acid"/>
    <property type="evidence" value="ECO:0007669"/>
    <property type="project" value="TreeGrafter"/>
</dbReference>
<feature type="transmembrane region" description="Helical" evidence="10">
    <location>
        <begin position="207"/>
        <end position="226"/>
    </location>
</feature>
<evidence type="ECO:0000256" key="2">
    <source>
        <dbReference type="ARBA" id="ARBA00022516"/>
    </source>
</evidence>
<keyword evidence="8 10" id="KW-0472">Membrane</keyword>
<keyword evidence="2 10" id="KW-0444">Lipid biosynthesis</keyword>
<feature type="transmembrane region" description="Helical" evidence="10">
    <location>
        <begin position="112"/>
        <end position="132"/>
    </location>
</feature>
<proteinExistence type="inferred from homology"/>
<keyword evidence="9 10" id="KW-0275">Fatty acid biosynthesis</keyword>
<dbReference type="EMBL" id="CAJVPS010000494">
    <property type="protein sequence ID" value="CAG8490401.1"/>
    <property type="molecule type" value="Genomic_DNA"/>
</dbReference>
<keyword evidence="12" id="KW-1185">Reference proteome</keyword>
<dbReference type="OrthoDB" id="10259681at2759"/>
<evidence type="ECO:0000256" key="7">
    <source>
        <dbReference type="ARBA" id="ARBA00023098"/>
    </source>
</evidence>
<evidence type="ECO:0000256" key="5">
    <source>
        <dbReference type="ARBA" id="ARBA00022832"/>
    </source>
</evidence>
<name>A0A9N8WI41_9GLOM</name>
<evidence type="ECO:0000256" key="10">
    <source>
        <dbReference type="RuleBase" id="RU361115"/>
    </source>
</evidence>
<evidence type="ECO:0000256" key="1">
    <source>
        <dbReference type="ARBA" id="ARBA00004141"/>
    </source>
</evidence>
<sequence>MTLNSTNTFSPPVDYFIKLGETIGYLAEPLVNPLENILVSALTTLFPSISQNAKDFLVENESPFSERLPLMNPFHVLLITLFYLSVVFVGKKIMMNKTKFDTKLISTIHNSFLVWLSAYMCYGVLSEAWNQGYGLFGNPEDKSEQGWQMAKYIWLFYVSKIAEFTDTYIMVLKKNNHQITFLHVYHHCSIFIIWWLVTYVAPTGEAYFSAALNSAVHVVMYGYYLSTTLSVPIRFIKRYITLFQMTQFMLMMIQATYDMLLFKVLKPDAKQKYPFVLTALLWVYMWTMLGLFANFFIADRKREREAKAALKKKSR</sequence>
<dbReference type="GO" id="GO:0034626">
    <property type="term" value="P:fatty acid elongation, polyunsaturated fatty acid"/>
    <property type="evidence" value="ECO:0007669"/>
    <property type="project" value="TreeGrafter"/>
</dbReference>
<feature type="transmembrane region" description="Helical" evidence="10">
    <location>
        <begin position="74"/>
        <end position="91"/>
    </location>
</feature>
<evidence type="ECO:0000256" key="8">
    <source>
        <dbReference type="ARBA" id="ARBA00023136"/>
    </source>
</evidence>
<keyword evidence="3 10" id="KW-0808">Transferase</keyword>
<protein>
    <recommendedName>
        <fullName evidence="10">Elongation of fatty acids protein</fullName>
        <ecNumber evidence="10">2.3.1.-</ecNumber>
    </recommendedName>
</protein>
<dbReference type="PROSITE" id="PS01188">
    <property type="entry name" value="ELO"/>
    <property type="match status" value="1"/>
</dbReference>
<feature type="transmembrane region" description="Helical" evidence="10">
    <location>
        <begin position="238"/>
        <end position="255"/>
    </location>
</feature>
<keyword evidence="6 10" id="KW-1133">Transmembrane helix</keyword>
<evidence type="ECO:0000256" key="3">
    <source>
        <dbReference type="ARBA" id="ARBA00022679"/>
    </source>
</evidence>
<dbReference type="GO" id="GO:0009922">
    <property type="term" value="F:fatty acid elongase activity"/>
    <property type="evidence" value="ECO:0007669"/>
    <property type="project" value="InterPro"/>
</dbReference>
<dbReference type="InterPro" id="IPR002076">
    <property type="entry name" value="ELO_fam"/>
</dbReference>
<evidence type="ECO:0000313" key="12">
    <source>
        <dbReference type="Proteomes" id="UP000789508"/>
    </source>
</evidence>
<evidence type="ECO:0000313" key="11">
    <source>
        <dbReference type="EMBL" id="CAG8490401.1"/>
    </source>
</evidence>
<keyword evidence="5 10" id="KW-0276">Fatty acid metabolism</keyword>
<dbReference type="Proteomes" id="UP000789508">
    <property type="component" value="Unassembled WGS sequence"/>
</dbReference>
<keyword evidence="4 10" id="KW-0812">Transmembrane</keyword>
<reference evidence="11" key="1">
    <citation type="submission" date="2021-06" db="EMBL/GenBank/DDBJ databases">
        <authorList>
            <person name="Kallberg Y."/>
            <person name="Tangrot J."/>
            <person name="Rosling A."/>
        </authorList>
    </citation>
    <scope>NUCLEOTIDE SEQUENCE</scope>
    <source>
        <strain evidence="11">FL130A</strain>
    </source>
</reference>
<feature type="transmembrane region" description="Helical" evidence="10">
    <location>
        <begin position="275"/>
        <end position="297"/>
    </location>
</feature>
<evidence type="ECO:0000256" key="4">
    <source>
        <dbReference type="ARBA" id="ARBA00022692"/>
    </source>
</evidence>
<feature type="transmembrane region" description="Helical" evidence="10">
    <location>
        <begin position="184"/>
        <end position="201"/>
    </location>
</feature>